<evidence type="ECO:0000256" key="7">
    <source>
        <dbReference type="ARBA" id="ARBA00024033"/>
    </source>
</evidence>
<sequence length="387" mass="42188">MRRPLSPYGQILIVAVAALAVGVFLVTVPTFREFFDLGVYRGAVRYWLLDGGDLYDFLYNDTEYGFTYPPFAALVLSPLALTSWPVAVAGSIVVNTAAVVLLLRWFVAPVVRRHGRPMWMTCSLVFLAVLVFEPARDTFSFGQVNLVLLLLVCLDLRALISGRRWAGAFIGIASAIKLTPVVFIGYLIVTRQYRAAAVAAGTAAGATLLAVLVAPATSAQFWLGALWDTDRVGRLEYVSNQSLRGVVARLELPSAFWPAAVALVLALWFLRVQRADHVAGFAATGIVACLISPVTWVHHLVWLLPALFLLTDAALRAGSRRRLAALFAVYVILSSSVVWLWWAGADGFLAAIGSNTYVWISIGLLVALPFRTEDRADRPGGRLWSPA</sequence>
<feature type="transmembrane region" description="Helical" evidence="8">
    <location>
        <begin position="167"/>
        <end position="189"/>
    </location>
</feature>
<feature type="transmembrane region" description="Helical" evidence="8">
    <location>
        <begin position="281"/>
        <end position="311"/>
    </location>
</feature>
<evidence type="ECO:0000256" key="8">
    <source>
        <dbReference type="SAM" id="Phobius"/>
    </source>
</evidence>
<keyword evidence="5 8" id="KW-1133">Transmembrane helix</keyword>
<evidence type="ECO:0000256" key="1">
    <source>
        <dbReference type="ARBA" id="ARBA00004651"/>
    </source>
</evidence>
<keyword evidence="10" id="KW-1185">Reference proteome</keyword>
<organism evidence="9 10">
    <name type="scientific">Paractinoplanes abujensis</name>
    <dbReference type="NCBI Taxonomy" id="882441"/>
    <lineage>
        <taxon>Bacteria</taxon>
        <taxon>Bacillati</taxon>
        <taxon>Actinomycetota</taxon>
        <taxon>Actinomycetes</taxon>
        <taxon>Micromonosporales</taxon>
        <taxon>Micromonosporaceae</taxon>
        <taxon>Paractinoplanes</taxon>
    </lineage>
</organism>
<dbReference type="Proteomes" id="UP000542742">
    <property type="component" value="Unassembled WGS sequence"/>
</dbReference>
<evidence type="ECO:0000256" key="6">
    <source>
        <dbReference type="ARBA" id="ARBA00023136"/>
    </source>
</evidence>
<protein>
    <submittedName>
        <fullName evidence="9">Alpha-1,2-mannosyltransferase</fullName>
        <ecNumber evidence="9">2.4.1.-</ecNumber>
    </submittedName>
</protein>
<evidence type="ECO:0000256" key="5">
    <source>
        <dbReference type="ARBA" id="ARBA00022989"/>
    </source>
</evidence>
<evidence type="ECO:0000256" key="2">
    <source>
        <dbReference type="ARBA" id="ARBA00022475"/>
    </source>
</evidence>
<comment type="caution">
    <text evidence="9">The sequence shown here is derived from an EMBL/GenBank/DDBJ whole genome shotgun (WGS) entry which is preliminary data.</text>
</comment>
<keyword evidence="2" id="KW-1003">Cell membrane</keyword>
<reference evidence="9 10" key="1">
    <citation type="submission" date="2020-08" db="EMBL/GenBank/DDBJ databases">
        <title>Sequencing the genomes of 1000 actinobacteria strains.</title>
        <authorList>
            <person name="Klenk H.-P."/>
        </authorList>
    </citation>
    <scope>NUCLEOTIDE SEQUENCE [LARGE SCALE GENOMIC DNA]</scope>
    <source>
        <strain evidence="9 10">DSM 45518</strain>
    </source>
</reference>
<dbReference type="Pfam" id="PF09594">
    <property type="entry name" value="GT87"/>
    <property type="match status" value="1"/>
</dbReference>
<accession>A0A7W7CUJ3</accession>
<feature type="transmembrane region" description="Helical" evidence="8">
    <location>
        <begin position="118"/>
        <end position="135"/>
    </location>
</feature>
<dbReference type="EMBL" id="JACHMF010000001">
    <property type="protein sequence ID" value="MBB4694951.1"/>
    <property type="molecule type" value="Genomic_DNA"/>
</dbReference>
<comment type="subcellular location">
    <subcellularLocation>
        <location evidence="1">Cell membrane</location>
        <topology evidence="1">Multi-pass membrane protein</topology>
    </subcellularLocation>
</comment>
<feature type="transmembrane region" description="Helical" evidence="8">
    <location>
        <begin position="12"/>
        <end position="31"/>
    </location>
</feature>
<name>A0A7W7CUJ3_9ACTN</name>
<feature type="transmembrane region" description="Helical" evidence="8">
    <location>
        <begin position="348"/>
        <end position="368"/>
    </location>
</feature>
<keyword evidence="9" id="KW-0328">Glycosyltransferase</keyword>
<keyword evidence="3 9" id="KW-0808">Transferase</keyword>
<feature type="transmembrane region" description="Helical" evidence="8">
    <location>
        <begin position="323"/>
        <end position="342"/>
    </location>
</feature>
<keyword evidence="4 8" id="KW-0812">Transmembrane</keyword>
<dbReference type="AlphaFoldDB" id="A0A7W7CUJ3"/>
<feature type="transmembrane region" description="Helical" evidence="8">
    <location>
        <begin position="84"/>
        <end position="106"/>
    </location>
</feature>
<evidence type="ECO:0000313" key="9">
    <source>
        <dbReference type="EMBL" id="MBB4694951.1"/>
    </source>
</evidence>
<gene>
    <name evidence="9" type="ORF">BKA14_005099</name>
</gene>
<dbReference type="GO" id="GO:0005886">
    <property type="term" value="C:plasma membrane"/>
    <property type="evidence" value="ECO:0007669"/>
    <property type="project" value="UniProtKB-SubCell"/>
</dbReference>
<dbReference type="InterPro" id="IPR018584">
    <property type="entry name" value="GT87"/>
</dbReference>
<feature type="transmembrane region" description="Helical" evidence="8">
    <location>
        <begin position="246"/>
        <end position="269"/>
    </location>
</feature>
<comment type="similarity">
    <text evidence="7">Belongs to the glycosyltransferase 87 family.</text>
</comment>
<dbReference type="EC" id="2.4.1.-" evidence="9"/>
<feature type="transmembrane region" description="Helical" evidence="8">
    <location>
        <begin position="141"/>
        <end position="160"/>
    </location>
</feature>
<evidence type="ECO:0000313" key="10">
    <source>
        <dbReference type="Proteomes" id="UP000542742"/>
    </source>
</evidence>
<keyword evidence="6 8" id="KW-0472">Membrane</keyword>
<evidence type="ECO:0000256" key="3">
    <source>
        <dbReference type="ARBA" id="ARBA00022679"/>
    </source>
</evidence>
<dbReference type="RefSeq" id="WP_184953370.1">
    <property type="nucleotide sequence ID" value="NZ_BOMC01000071.1"/>
</dbReference>
<proteinExistence type="inferred from homology"/>
<dbReference type="GO" id="GO:0016758">
    <property type="term" value="F:hexosyltransferase activity"/>
    <property type="evidence" value="ECO:0007669"/>
    <property type="project" value="InterPro"/>
</dbReference>
<feature type="transmembrane region" description="Helical" evidence="8">
    <location>
        <begin position="195"/>
        <end position="225"/>
    </location>
</feature>
<evidence type="ECO:0000256" key="4">
    <source>
        <dbReference type="ARBA" id="ARBA00022692"/>
    </source>
</evidence>